<evidence type="ECO:0000313" key="2">
    <source>
        <dbReference type="Proteomes" id="UP001154114"/>
    </source>
</evidence>
<evidence type="ECO:0000313" key="1">
    <source>
        <dbReference type="EMBL" id="CAH0577883.1"/>
    </source>
</evidence>
<gene>
    <name evidence="1" type="ORF">CINC_LOCUS264</name>
</gene>
<dbReference type="Proteomes" id="UP001154114">
    <property type="component" value="Chromosome 1"/>
</dbReference>
<dbReference type="EMBL" id="LR824004">
    <property type="protein sequence ID" value="CAH0577883.1"/>
    <property type="molecule type" value="Genomic_DNA"/>
</dbReference>
<keyword evidence="2" id="KW-1185">Reference proteome</keyword>
<reference evidence="1" key="1">
    <citation type="submission" date="2021-12" db="EMBL/GenBank/DDBJ databases">
        <authorList>
            <person name="King R."/>
        </authorList>
    </citation>
    <scope>NUCLEOTIDE SEQUENCE</scope>
</reference>
<dbReference type="AlphaFoldDB" id="A0A9P0BNA8"/>
<accession>A0A9P0BNA8</accession>
<protein>
    <submittedName>
        <fullName evidence="1">Uncharacterized protein</fullName>
    </submittedName>
</protein>
<proteinExistence type="predicted"/>
<name>A0A9P0BNA8_CHRIL</name>
<sequence>MVGLSPYRVSRNAHARCPVATRGPLLHRKQNGRNPMHLASMSGYTQNLSSIDISDEVRSDKETIAVRSEDHPWR</sequence>
<organism evidence="1 2">
    <name type="scientific">Chrysodeixis includens</name>
    <name type="common">Soybean looper</name>
    <name type="synonym">Pseudoplusia includens</name>
    <dbReference type="NCBI Taxonomy" id="689277"/>
    <lineage>
        <taxon>Eukaryota</taxon>
        <taxon>Metazoa</taxon>
        <taxon>Ecdysozoa</taxon>
        <taxon>Arthropoda</taxon>
        <taxon>Hexapoda</taxon>
        <taxon>Insecta</taxon>
        <taxon>Pterygota</taxon>
        <taxon>Neoptera</taxon>
        <taxon>Endopterygota</taxon>
        <taxon>Lepidoptera</taxon>
        <taxon>Glossata</taxon>
        <taxon>Ditrysia</taxon>
        <taxon>Noctuoidea</taxon>
        <taxon>Noctuidae</taxon>
        <taxon>Plusiinae</taxon>
        <taxon>Chrysodeixis</taxon>
    </lineage>
</organism>